<evidence type="ECO:0000313" key="2">
    <source>
        <dbReference type="EMBL" id="PUV24310.1"/>
    </source>
</evidence>
<keyword evidence="1" id="KW-1133">Transmembrane helix</keyword>
<accession>A0A363NU83</accession>
<keyword evidence="1" id="KW-0472">Membrane</keyword>
<dbReference type="AlphaFoldDB" id="A0A363NU83"/>
<organism evidence="2 3">
    <name type="scientific">Sphingobacterium athyrii</name>
    <dbReference type="NCBI Taxonomy" id="2152717"/>
    <lineage>
        <taxon>Bacteria</taxon>
        <taxon>Pseudomonadati</taxon>
        <taxon>Bacteroidota</taxon>
        <taxon>Sphingobacteriia</taxon>
        <taxon>Sphingobacteriales</taxon>
        <taxon>Sphingobacteriaceae</taxon>
        <taxon>Sphingobacterium</taxon>
    </lineage>
</organism>
<proteinExistence type="predicted"/>
<sequence>MENKRVYRIIAYNILYVAFNLFMYYLLNMKETGLSFCVIGTVLINVYYFMSWFEDTRKKKFIQRYEIIHQRALSKTTINYKVTFTVSPNILFTLIFGLVICFSAIGILREQSIAGIFVLFIGIKFTLMPLKEKTTIRLAPNGIWTSDYQFIFINDIQEICFKRYLGKNSSKMSMKIKDPTLYGMKDPYLSVPIGGLNQVTQMIPIVKRLFSDTRILQDI</sequence>
<feature type="transmembrane region" description="Helical" evidence="1">
    <location>
        <begin position="9"/>
        <end position="27"/>
    </location>
</feature>
<evidence type="ECO:0000313" key="3">
    <source>
        <dbReference type="Proteomes" id="UP000250831"/>
    </source>
</evidence>
<feature type="transmembrane region" description="Helical" evidence="1">
    <location>
        <begin position="113"/>
        <end position="130"/>
    </location>
</feature>
<gene>
    <name evidence="2" type="ORF">DCO56_13240</name>
</gene>
<comment type="caution">
    <text evidence="2">The sequence shown here is derived from an EMBL/GenBank/DDBJ whole genome shotgun (WGS) entry which is preliminary data.</text>
</comment>
<reference evidence="2 3" key="1">
    <citation type="submission" date="2018-04" db="EMBL/GenBank/DDBJ databases">
        <title>Sphingobacterium sp. M46 Genome.</title>
        <authorList>
            <person name="Cheng J."/>
            <person name="Li Y."/>
        </authorList>
    </citation>
    <scope>NUCLEOTIDE SEQUENCE [LARGE SCALE GENOMIC DNA]</scope>
    <source>
        <strain evidence="2 3">M46</strain>
    </source>
</reference>
<feature type="transmembrane region" description="Helical" evidence="1">
    <location>
        <begin position="33"/>
        <end position="50"/>
    </location>
</feature>
<protein>
    <submittedName>
        <fullName evidence="2">Uncharacterized protein</fullName>
    </submittedName>
</protein>
<keyword evidence="3" id="KW-1185">Reference proteome</keyword>
<evidence type="ECO:0000256" key="1">
    <source>
        <dbReference type="SAM" id="Phobius"/>
    </source>
</evidence>
<dbReference type="EMBL" id="QCXX01000003">
    <property type="protein sequence ID" value="PUV24310.1"/>
    <property type="molecule type" value="Genomic_DNA"/>
</dbReference>
<dbReference type="Proteomes" id="UP000250831">
    <property type="component" value="Unassembled WGS sequence"/>
</dbReference>
<feature type="transmembrane region" description="Helical" evidence="1">
    <location>
        <begin position="90"/>
        <end position="107"/>
    </location>
</feature>
<keyword evidence="1" id="KW-0812">Transmembrane</keyword>
<name>A0A363NU83_9SPHI</name>